<dbReference type="AlphaFoldDB" id="A0A423SHA0"/>
<name>A0A423SHA0_PENVA</name>
<feature type="region of interest" description="Disordered" evidence="8">
    <location>
        <begin position="756"/>
        <end position="781"/>
    </location>
</feature>
<feature type="region of interest" description="Disordered" evidence="8">
    <location>
        <begin position="797"/>
        <end position="867"/>
    </location>
</feature>
<feature type="active site" description="Proton donor" evidence="5">
    <location>
        <position position="308"/>
    </location>
</feature>
<dbReference type="PRINTS" id="PR00747">
    <property type="entry name" value="GLYHDRLASE47"/>
</dbReference>
<evidence type="ECO:0000256" key="6">
    <source>
        <dbReference type="PIRSR" id="PIRSR601382-2"/>
    </source>
</evidence>
<comment type="subcellular location">
    <subcellularLocation>
        <location evidence="1">Endoplasmic reticulum</location>
    </subcellularLocation>
</comment>
<feature type="active site" description="Proton donor" evidence="5">
    <location>
        <position position="69"/>
    </location>
</feature>
<keyword evidence="6" id="KW-0106">Calcium</keyword>
<dbReference type="GO" id="GO:0004571">
    <property type="term" value="F:mannosyl-oligosaccharide 1,2-alpha-mannosidase activity"/>
    <property type="evidence" value="ECO:0007669"/>
    <property type="project" value="InterPro"/>
</dbReference>
<evidence type="ECO:0000313" key="10">
    <source>
        <dbReference type="EMBL" id="ROT63523.1"/>
    </source>
</evidence>
<dbReference type="Pfam" id="PF01532">
    <property type="entry name" value="Glyco_hydro_47"/>
    <property type="match status" value="1"/>
</dbReference>
<keyword evidence="3" id="KW-0256">Endoplasmic reticulum</keyword>
<dbReference type="Gene3D" id="1.50.10.10">
    <property type="match status" value="1"/>
</dbReference>
<dbReference type="Gene3D" id="3.50.30.30">
    <property type="match status" value="1"/>
</dbReference>
<keyword evidence="6" id="KW-0479">Metal-binding</keyword>
<feature type="region of interest" description="Disordered" evidence="8">
    <location>
        <begin position="880"/>
        <end position="904"/>
    </location>
</feature>
<dbReference type="GO" id="GO:0005975">
    <property type="term" value="P:carbohydrate metabolic process"/>
    <property type="evidence" value="ECO:0007669"/>
    <property type="project" value="InterPro"/>
</dbReference>
<dbReference type="PANTHER" id="PTHR45679">
    <property type="entry name" value="ER DEGRADATION-ENHANCING ALPHA-MANNOSIDASE-LIKE PROTEIN 2"/>
    <property type="match status" value="1"/>
</dbReference>
<feature type="domain" description="PA" evidence="9">
    <location>
        <begin position="595"/>
        <end position="687"/>
    </location>
</feature>
<comment type="similarity">
    <text evidence="2 7">Belongs to the glycosyl hydrolase 47 family.</text>
</comment>
<proteinExistence type="inferred from homology"/>
<evidence type="ECO:0000256" key="8">
    <source>
        <dbReference type="SAM" id="MobiDB-lite"/>
    </source>
</evidence>
<reference evidence="10 11" key="1">
    <citation type="submission" date="2018-04" db="EMBL/GenBank/DDBJ databases">
        <authorList>
            <person name="Zhang X."/>
            <person name="Yuan J."/>
            <person name="Li F."/>
            <person name="Xiang J."/>
        </authorList>
    </citation>
    <scope>NUCLEOTIDE SEQUENCE [LARGE SCALE GENOMIC DNA]</scope>
    <source>
        <tissue evidence="10">Muscle</tissue>
    </source>
</reference>
<dbReference type="SUPFAM" id="SSF48225">
    <property type="entry name" value="Seven-hairpin glycosidases"/>
    <property type="match status" value="1"/>
</dbReference>
<dbReference type="STRING" id="6689.A0A423SHA0"/>
<dbReference type="GO" id="GO:0016020">
    <property type="term" value="C:membrane"/>
    <property type="evidence" value="ECO:0007669"/>
    <property type="project" value="InterPro"/>
</dbReference>
<evidence type="ECO:0000256" key="7">
    <source>
        <dbReference type="RuleBase" id="RU361193"/>
    </source>
</evidence>
<dbReference type="SUPFAM" id="SSF52025">
    <property type="entry name" value="PA domain"/>
    <property type="match status" value="1"/>
</dbReference>
<dbReference type="GO" id="GO:1904380">
    <property type="term" value="P:endoplasmic reticulum mannose trimming"/>
    <property type="evidence" value="ECO:0007669"/>
    <property type="project" value="InterPro"/>
</dbReference>
<dbReference type="InterPro" id="IPR001382">
    <property type="entry name" value="Glyco_hydro_47"/>
</dbReference>
<keyword evidence="11" id="KW-1185">Reference proteome</keyword>
<protein>
    <recommendedName>
        <fullName evidence="7">alpha-1,2-Mannosidase</fullName>
        <ecNumber evidence="7">3.2.1.-</ecNumber>
    </recommendedName>
</protein>
<dbReference type="InterPro" id="IPR046450">
    <property type="entry name" value="PA_dom_sf"/>
</dbReference>
<dbReference type="GO" id="GO:0044322">
    <property type="term" value="C:endoplasmic reticulum quality control compartment"/>
    <property type="evidence" value="ECO:0007669"/>
    <property type="project" value="GOC"/>
</dbReference>
<evidence type="ECO:0000313" key="11">
    <source>
        <dbReference type="Proteomes" id="UP000283509"/>
    </source>
</evidence>
<dbReference type="Proteomes" id="UP000283509">
    <property type="component" value="Unassembled WGS sequence"/>
</dbReference>
<dbReference type="GO" id="GO:0005509">
    <property type="term" value="F:calcium ion binding"/>
    <property type="evidence" value="ECO:0007669"/>
    <property type="project" value="InterPro"/>
</dbReference>
<feature type="region of interest" description="Disordered" evidence="8">
    <location>
        <begin position="1128"/>
        <end position="1150"/>
    </location>
</feature>
<keyword evidence="4" id="KW-0325">Glycoprotein</keyword>
<dbReference type="OrthoDB" id="8118055at2759"/>
<evidence type="ECO:0000259" key="9">
    <source>
        <dbReference type="Pfam" id="PF02225"/>
    </source>
</evidence>
<feature type="compositionally biased region" description="Basic and acidic residues" evidence="8">
    <location>
        <begin position="880"/>
        <end position="896"/>
    </location>
</feature>
<dbReference type="InterPro" id="IPR012341">
    <property type="entry name" value="6hp_glycosidase-like_sf"/>
</dbReference>
<dbReference type="InterPro" id="IPR003137">
    <property type="entry name" value="PA_domain"/>
</dbReference>
<feature type="compositionally biased region" description="Basic and acidic residues" evidence="8">
    <location>
        <begin position="760"/>
        <end position="781"/>
    </location>
</feature>
<feature type="active site" evidence="5">
    <location>
        <position position="214"/>
    </location>
</feature>
<feature type="compositionally biased region" description="Basic and acidic residues" evidence="8">
    <location>
        <begin position="823"/>
        <end position="851"/>
    </location>
</feature>
<sequence>MPLSCKARWRDSEPSRGDIDETLGNFSLTLVDSLDTLVVLGDIEEFDRALRLVVRDVGFDHDLVVSVFETNIRMVGGLLSGHIMAEHLNQLYGALGWYRGELLTLAKDLATRLLPAFNTTTGIPHAKVNLKYGMKSPKLQGSRETCTACAGTIILEFAALSRLTGDPIFEEKARQAMDCLWSQRHRGSDLVGTVLNVHSGDWVRRDSGVGAGIDSYYEYLLKAYVLLGDEGYLERFNKHYSAVMKYISQGPMLLDVHMHRPHTTSRNFMDALLAFWPGLQVLKGDIKPAIETHEMLYQVIQRHNFLPEAFTTDFQVHWGQHPLRPEFLESTYLLYLATDDPYYLRVGEQVLRSLQKHAWVPCGYAAVKDVRTGVHEDRMDSFVLAETFKYLYLLFAKPSDLIIDLDQFIFTTEAHLLPLSLARLSNLTVVPGPDNQDTAQDSDVEYARSCPNAHYLFPGRHEFAETIRRPLKNFVNNVCPSRKTIKRKLRASEFQAGNSRHMGLLRDMGITIMALPDGRVQLLHTSSNAKSSDDAEEGLLFMQEMIELSKLQQEQPENPPRVVSFTRWVDGHSSKVTIQAGPAQFGLDLKGDVQVSGPVVKARHLRACDQLENEKEVRGKIVIMERGDCMFIEKARRLEALGAIGGIVLDNTPGTSATSSPMFAMSGDGTNDVSIPLVFLFSGDAEVLLKALQDNPDLEVVLSDYVEKDWGIPKDICSYIIYLEEFVFLTPLPYDIWKAYFRQLIPNGVLTEERDEVDIASEKEGSNKEGSESDHLEEGRARAHGDHFDCIKLGEDVADSPREANGQEVEIMDDNTRLTNGESESRGEKHVVKSCKPIEAREEDEAGHQVKSEGGSHCASPAGEEGDGVEKALAINSLEEGKGSVEEVEVDGKDASEGAGEAGEAGLEEGAMPQVVSIINNRHQYHFQGSESVSNDDLVTVVEGQHEEQALSVPQDEAQKNQEILKELEEAETAEEILVAAVRYVNLRQEQENAKGNTPLLDHPSSSIVTELQSLLVRKTASDPSLLRSLLSVHLRELMAVLQQATPSPADLDASIHQLLNQLSAFSTKPPQENTKKPLTTAPASPQGAAQKGDFHENRLEHLTEKIQEKIRKLKKKYEGLIPQHIEGLLSDLEGTSPPNTKDADRKDEL</sequence>
<evidence type="ECO:0000256" key="4">
    <source>
        <dbReference type="ARBA" id="ARBA00023180"/>
    </source>
</evidence>
<dbReference type="InterPro" id="IPR036026">
    <property type="entry name" value="Seven-hairpin_glycosidases"/>
</dbReference>
<organism evidence="10 11">
    <name type="scientific">Penaeus vannamei</name>
    <name type="common">Whiteleg shrimp</name>
    <name type="synonym">Litopenaeus vannamei</name>
    <dbReference type="NCBI Taxonomy" id="6689"/>
    <lineage>
        <taxon>Eukaryota</taxon>
        <taxon>Metazoa</taxon>
        <taxon>Ecdysozoa</taxon>
        <taxon>Arthropoda</taxon>
        <taxon>Crustacea</taxon>
        <taxon>Multicrustacea</taxon>
        <taxon>Malacostraca</taxon>
        <taxon>Eumalacostraca</taxon>
        <taxon>Eucarida</taxon>
        <taxon>Decapoda</taxon>
        <taxon>Dendrobranchiata</taxon>
        <taxon>Penaeoidea</taxon>
        <taxon>Penaeidae</taxon>
        <taxon>Penaeus</taxon>
    </lineage>
</organism>
<dbReference type="EMBL" id="QCYY01003429">
    <property type="protein sequence ID" value="ROT63523.1"/>
    <property type="molecule type" value="Genomic_DNA"/>
</dbReference>
<feature type="active site" evidence="5">
    <location>
        <position position="326"/>
    </location>
</feature>
<comment type="cofactor">
    <cofactor evidence="6">
        <name>Ca(2+)</name>
        <dbReference type="ChEBI" id="CHEBI:29108"/>
    </cofactor>
</comment>
<keyword evidence="7" id="KW-0326">Glycosidase</keyword>
<evidence type="ECO:0000256" key="1">
    <source>
        <dbReference type="ARBA" id="ARBA00004240"/>
    </source>
</evidence>
<feature type="binding site" evidence="6">
    <location>
        <position position="412"/>
    </location>
    <ligand>
        <name>Ca(2+)</name>
        <dbReference type="ChEBI" id="CHEBI:29108"/>
    </ligand>
</feature>
<evidence type="ECO:0000256" key="5">
    <source>
        <dbReference type="PIRSR" id="PIRSR601382-1"/>
    </source>
</evidence>
<feature type="region of interest" description="Disordered" evidence="8">
    <location>
        <begin position="1067"/>
        <end position="1097"/>
    </location>
</feature>
<accession>A0A423SHA0</accession>
<dbReference type="EC" id="3.2.1.-" evidence="7"/>
<evidence type="ECO:0000256" key="3">
    <source>
        <dbReference type="ARBA" id="ARBA00022824"/>
    </source>
</evidence>
<dbReference type="InterPro" id="IPR044674">
    <property type="entry name" value="EDEM1/2/3"/>
</dbReference>
<evidence type="ECO:0000256" key="2">
    <source>
        <dbReference type="ARBA" id="ARBA00007658"/>
    </source>
</evidence>
<dbReference type="Pfam" id="PF02225">
    <property type="entry name" value="PA"/>
    <property type="match status" value="1"/>
</dbReference>
<dbReference type="PANTHER" id="PTHR45679:SF2">
    <property type="entry name" value="ER DEGRADATION-ENHANCING ALPHA-MANNOSIDASE-LIKE PROTEIN 3"/>
    <property type="match status" value="1"/>
</dbReference>
<comment type="caution">
    <text evidence="10">The sequence shown here is derived from an EMBL/GenBank/DDBJ whole genome shotgun (WGS) entry which is preliminary data.</text>
</comment>
<keyword evidence="7" id="KW-0378">Hydrolase</keyword>
<gene>
    <name evidence="10" type="ORF">C7M84_018592</name>
</gene>
<reference evidence="10 11" key="2">
    <citation type="submission" date="2019-01" db="EMBL/GenBank/DDBJ databases">
        <title>The decoding of complex shrimp genome reveals the adaptation for benthos swimmer, frequently molting mechanism and breeding impact on genome.</title>
        <authorList>
            <person name="Sun Y."/>
            <person name="Gao Y."/>
            <person name="Yu Y."/>
        </authorList>
    </citation>
    <scope>NUCLEOTIDE SEQUENCE [LARGE SCALE GENOMIC DNA]</scope>
    <source>
        <tissue evidence="10">Muscle</tissue>
    </source>
</reference>